<evidence type="ECO:0000313" key="2">
    <source>
        <dbReference type="EMBL" id="KTD50180.1"/>
    </source>
</evidence>
<dbReference type="PANTHER" id="PTHR11803:SF39">
    <property type="entry name" value="2-IMINOBUTANOATE_2-IMINOPROPANOATE DEAMINASE"/>
    <property type="match status" value="1"/>
</dbReference>
<keyword evidence="3" id="KW-1185">Reference proteome</keyword>
<dbReference type="RefSeq" id="WP_058507614.1">
    <property type="nucleotide sequence ID" value="NZ_CAAAIK010000001.1"/>
</dbReference>
<dbReference type="GO" id="GO:0005829">
    <property type="term" value="C:cytosol"/>
    <property type="evidence" value="ECO:0007669"/>
    <property type="project" value="TreeGrafter"/>
</dbReference>
<dbReference type="Gene3D" id="3.30.1330.40">
    <property type="entry name" value="RutC-like"/>
    <property type="match status" value="1"/>
</dbReference>
<name>A0A0W0Y0Q7_9GAMM</name>
<dbReference type="InterPro" id="IPR006175">
    <property type="entry name" value="YjgF/YER057c/UK114"/>
</dbReference>
<dbReference type="InterPro" id="IPR035959">
    <property type="entry name" value="RutC-like_sf"/>
</dbReference>
<organism evidence="2 3">
    <name type="scientific">Legionella quinlivanii</name>
    <dbReference type="NCBI Taxonomy" id="45073"/>
    <lineage>
        <taxon>Bacteria</taxon>
        <taxon>Pseudomonadati</taxon>
        <taxon>Pseudomonadota</taxon>
        <taxon>Gammaproteobacteria</taxon>
        <taxon>Legionellales</taxon>
        <taxon>Legionellaceae</taxon>
        <taxon>Legionella</taxon>
    </lineage>
</organism>
<dbReference type="GO" id="GO:0019239">
    <property type="term" value="F:deaminase activity"/>
    <property type="evidence" value="ECO:0007669"/>
    <property type="project" value="TreeGrafter"/>
</dbReference>
<dbReference type="STRING" id="45073.Lqui_1505"/>
<dbReference type="FunFam" id="3.30.1330.40:FF:000001">
    <property type="entry name" value="L-PSP family endoribonuclease"/>
    <property type="match status" value="1"/>
</dbReference>
<dbReference type="OrthoDB" id="9803101at2"/>
<dbReference type="PATRIC" id="fig|45073.5.peg.1591"/>
<dbReference type="PROSITE" id="PS01094">
    <property type="entry name" value="UPF0076"/>
    <property type="match status" value="1"/>
</dbReference>
<dbReference type="SUPFAM" id="SSF55298">
    <property type="entry name" value="YjgF-like"/>
    <property type="match status" value="1"/>
</dbReference>
<dbReference type="CDD" id="cd00448">
    <property type="entry name" value="YjgF_YER057c_UK114_family"/>
    <property type="match status" value="1"/>
</dbReference>
<dbReference type="PANTHER" id="PTHR11803">
    <property type="entry name" value="2-IMINOBUTANOATE/2-IMINOPROPANOATE DEAMINASE RIDA"/>
    <property type="match status" value="1"/>
</dbReference>
<comment type="caution">
    <text evidence="2">The sequence shown here is derived from an EMBL/GenBank/DDBJ whole genome shotgun (WGS) entry which is preliminary data.</text>
</comment>
<dbReference type="AlphaFoldDB" id="A0A0W0Y0Q7"/>
<comment type="similarity">
    <text evidence="1">Belongs to the RutC family.</text>
</comment>
<proteinExistence type="inferred from homology"/>
<dbReference type="InterPro" id="IPR019897">
    <property type="entry name" value="RidA_CS"/>
</dbReference>
<dbReference type="Proteomes" id="UP000054618">
    <property type="component" value="Unassembled WGS sequence"/>
</dbReference>
<reference evidence="2 3" key="1">
    <citation type="submission" date="2015-11" db="EMBL/GenBank/DDBJ databases">
        <title>Genomic analysis of 38 Legionella species identifies large and diverse effector repertoires.</title>
        <authorList>
            <person name="Burstein D."/>
            <person name="Amaro F."/>
            <person name="Zusman T."/>
            <person name="Lifshitz Z."/>
            <person name="Cohen O."/>
            <person name="Gilbert J.A."/>
            <person name="Pupko T."/>
            <person name="Shuman H.A."/>
            <person name="Segal G."/>
        </authorList>
    </citation>
    <scope>NUCLEOTIDE SEQUENCE [LARGE SCALE GENOMIC DNA]</scope>
    <source>
        <strain evidence="2 3">CDC#1442-AUS-E</strain>
    </source>
</reference>
<gene>
    <name evidence="2" type="ORF">Lqui_1505</name>
</gene>
<evidence type="ECO:0000256" key="1">
    <source>
        <dbReference type="ARBA" id="ARBA00010552"/>
    </source>
</evidence>
<protein>
    <submittedName>
        <fullName evidence="2">Endoribonuclease L-PSP</fullName>
    </submittedName>
</protein>
<dbReference type="Pfam" id="PF01042">
    <property type="entry name" value="Ribonuc_L-PSP"/>
    <property type="match status" value="1"/>
</dbReference>
<evidence type="ECO:0000313" key="3">
    <source>
        <dbReference type="Proteomes" id="UP000054618"/>
    </source>
</evidence>
<accession>A0A0W0Y0Q7</accession>
<dbReference type="InterPro" id="IPR006056">
    <property type="entry name" value="RidA"/>
</dbReference>
<sequence length="130" mass="13847">MQPIHSEQAPAAIGTYSQAIRCGDTVYLSGQIPLDPATGVLCSDEIRLQIDQVLNNLTAVCQASGGSLANIVKLNVYLTDLNHFPLVNEAMSRFFVEPYPARAAIGVSALPRGSQVEMDGIMVLDKSVTG</sequence>
<dbReference type="EMBL" id="LNYS01000008">
    <property type="protein sequence ID" value="KTD50180.1"/>
    <property type="molecule type" value="Genomic_DNA"/>
</dbReference>
<dbReference type="NCBIfam" id="TIGR00004">
    <property type="entry name" value="Rid family detoxifying hydrolase"/>
    <property type="match status" value="1"/>
</dbReference>